<evidence type="ECO:0000313" key="3">
    <source>
        <dbReference type="Proteomes" id="UP000838412"/>
    </source>
</evidence>
<dbReference type="InterPro" id="IPR001981">
    <property type="entry name" value="Colipase"/>
</dbReference>
<reference evidence="2" key="1">
    <citation type="submission" date="2022-01" db="EMBL/GenBank/DDBJ databases">
        <authorList>
            <person name="Braso-Vives M."/>
        </authorList>
    </citation>
    <scope>NUCLEOTIDE SEQUENCE</scope>
</reference>
<evidence type="ECO:0000256" key="1">
    <source>
        <dbReference type="SAM" id="SignalP"/>
    </source>
</evidence>
<dbReference type="Gene3D" id="2.10.80.10">
    <property type="entry name" value="Lipase, subunit A"/>
    <property type="match status" value="1"/>
</dbReference>
<accession>A0A8K0ECK8</accession>
<dbReference type="GO" id="GO:0016042">
    <property type="term" value="P:lipid catabolic process"/>
    <property type="evidence" value="ECO:0007669"/>
    <property type="project" value="InterPro"/>
</dbReference>
<dbReference type="AlphaFoldDB" id="A0A8K0ECK8"/>
<proteinExistence type="predicted"/>
<gene>
    <name evidence="2" type="primary">Hypp7639</name>
    <name evidence="2" type="ORF">BLAG_LOCUS8202</name>
</gene>
<dbReference type="GO" id="GO:0005576">
    <property type="term" value="C:extracellular region"/>
    <property type="evidence" value="ECO:0007669"/>
    <property type="project" value="InterPro"/>
</dbReference>
<sequence length="109" mass="11867">MMKSFLAFLAIAAIFYTAEGLLFESFCSTDADCEPHECCERSIVLSSCKARPSLYEYCNVDSLTLTGLCSCDAGLECVDYNQNFVFDVFTGDSWCVPIPDVVVGSGEGL</sequence>
<organism evidence="2 3">
    <name type="scientific">Branchiostoma lanceolatum</name>
    <name type="common">Common lancelet</name>
    <name type="synonym">Amphioxus lanceolatum</name>
    <dbReference type="NCBI Taxonomy" id="7740"/>
    <lineage>
        <taxon>Eukaryota</taxon>
        <taxon>Metazoa</taxon>
        <taxon>Chordata</taxon>
        <taxon>Cephalochordata</taxon>
        <taxon>Leptocardii</taxon>
        <taxon>Amphioxiformes</taxon>
        <taxon>Branchiostomatidae</taxon>
        <taxon>Branchiostoma</taxon>
    </lineage>
</organism>
<protein>
    <submittedName>
        <fullName evidence="2">Hypp7639 protein</fullName>
    </submittedName>
</protein>
<feature type="chain" id="PRO_5035450910" evidence="1">
    <location>
        <begin position="21"/>
        <end position="109"/>
    </location>
</feature>
<keyword evidence="3" id="KW-1185">Reference proteome</keyword>
<keyword evidence="1" id="KW-0732">Signal</keyword>
<dbReference type="PANTHER" id="PTHR10041:SF5">
    <property type="entry name" value="LEUCINE-RICH COLIPASE-LIKE PROTEIN 1"/>
    <property type="match status" value="1"/>
</dbReference>
<dbReference type="OrthoDB" id="9970107at2759"/>
<evidence type="ECO:0000313" key="2">
    <source>
        <dbReference type="EMBL" id="CAH1246051.1"/>
    </source>
</evidence>
<dbReference type="PANTHER" id="PTHR10041">
    <property type="entry name" value="COLIPASE"/>
    <property type="match status" value="1"/>
</dbReference>
<feature type="signal peptide" evidence="1">
    <location>
        <begin position="1"/>
        <end position="20"/>
    </location>
</feature>
<dbReference type="GO" id="GO:0007586">
    <property type="term" value="P:digestion"/>
    <property type="evidence" value="ECO:0007669"/>
    <property type="project" value="InterPro"/>
</dbReference>
<dbReference type="GO" id="GO:0008047">
    <property type="term" value="F:enzyme activator activity"/>
    <property type="evidence" value="ECO:0007669"/>
    <property type="project" value="InterPro"/>
</dbReference>
<dbReference type="EMBL" id="OV696700">
    <property type="protein sequence ID" value="CAH1246051.1"/>
    <property type="molecule type" value="Genomic_DNA"/>
</dbReference>
<name>A0A8K0ECK8_BRALA</name>
<dbReference type="Proteomes" id="UP000838412">
    <property type="component" value="Chromosome 15"/>
</dbReference>